<dbReference type="GO" id="GO:0005576">
    <property type="term" value="C:extracellular region"/>
    <property type="evidence" value="ECO:0007669"/>
    <property type="project" value="UniProtKB-SubCell"/>
</dbReference>
<evidence type="ECO:0000256" key="3">
    <source>
        <dbReference type="SAM" id="MobiDB-lite"/>
    </source>
</evidence>
<evidence type="ECO:0008006" key="5">
    <source>
        <dbReference type="Google" id="ProtNLM"/>
    </source>
</evidence>
<proteinExistence type="predicted"/>
<protein>
    <recommendedName>
        <fullName evidence="5">Calcium-binding protein</fullName>
    </recommendedName>
</protein>
<feature type="compositionally biased region" description="Gly residues" evidence="3">
    <location>
        <begin position="1"/>
        <end position="10"/>
    </location>
</feature>
<evidence type="ECO:0000313" key="4">
    <source>
        <dbReference type="EMBL" id="ANY77557.1"/>
    </source>
</evidence>
<dbReference type="AlphaFoldDB" id="A0A1B2ECA3"/>
<dbReference type="PRINTS" id="PR00313">
    <property type="entry name" value="CABNDNGRPT"/>
</dbReference>
<dbReference type="PROSITE" id="PS00330">
    <property type="entry name" value="HEMOLYSIN_CALCIUM"/>
    <property type="match status" value="9"/>
</dbReference>
<name>A0A1B2ECA3_9HYPH</name>
<dbReference type="InterPro" id="IPR001343">
    <property type="entry name" value="Hemolysn_Ca-bd"/>
</dbReference>
<comment type="subcellular location">
    <subcellularLocation>
        <location evidence="1">Secreted</location>
    </subcellularLocation>
</comment>
<reference evidence="4" key="1">
    <citation type="submission" date="2016-07" db="EMBL/GenBank/DDBJ databases">
        <title>Microvirga ossetica sp. nov. a new species of rhizobia isolated from root nodules of the legume species Vicia alpestris Steven originated from North Ossetia region in the Caucasus.</title>
        <authorList>
            <person name="Safronova V.I."/>
            <person name="Kuznetsova I.G."/>
            <person name="Sazanova A.L."/>
            <person name="Belimov A."/>
            <person name="Andronov E."/>
            <person name="Osledkin Y.S."/>
            <person name="Onishchuk O.P."/>
            <person name="Kurchak O.N."/>
            <person name="Shaposhnikov A.I."/>
            <person name="Willems A."/>
            <person name="Tikhonovich I.A."/>
        </authorList>
    </citation>
    <scope>NUCLEOTIDE SEQUENCE [LARGE SCALE GENOMIC DNA]</scope>
    <source>
        <strain evidence="4">V5/3M</strain>
    </source>
</reference>
<dbReference type="Gene3D" id="2.150.10.10">
    <property type="entry name" value="Serralysin-like metalloprotease, C-terminal"/>
    <property type="match status" value="6"/>
</dbReference>
<dbReference type="SUPFAM" id="SSF51120">
    <property type="entry name" value="beta-Roll"/>
    <property type="match status" value="7"/>
</dbReference>
<keyword evidence="2" id="KW-0964">Secreted</keyword>
<gene>
    <name evidence="4" type="ORF">BB934_04365</name>
</gene>
<dbReference type="GO" id="GO:0005509">
    <property type="term" value="F:calcium ion binding"/>
    <property type="evidence" value="ECO:0007669"/>
    <property type="project" value="InterPro"/>
</dbReference>
<dbReference type="InterPro" id="IPR050557">
    <property type="entry name" value="RTX_toxin/Mannuronan_C5-epim"/>
</dbReference>
<dbReference type="PANTHER" id="PTHR38340:SF1">
    <property type="entry name" value="S-LAYER PROTEIN"/>
    <property type="match status" value="1"/>
</dbReference>
<dbReference type="InterPro" id="IPR018511">
    <property type="entry name" value="Hemolysin-typ_Ca-bd_CS"/>
</dbReference>
<evidence type="ECO:0000256" key="1">
    <source>
        <dbReference type="ARBA" id="ARBA00004613"/>
    </source>
</evidence>
<accession>A0A1B2ECA3</accession>
<dbReference type="InterPro" id="IPR011049">
    <property type="entry name" value="Serralysin-like_metalloprot_C"/>
</dbReference>
<organism evidence="4">
    <name type="scientific">Microvirga ossetica</name>
    <dbReference type="NCBI Taxonomy" id="1882682"/>
    <lineage>
        <taxon>Bacteria</taxon>
        <taxon>Pseudomonadati</taxon>
        <taxon>Pseudomonadota</taxon>
        <taxon>Alphaproteobacteria</taxon>
        <taxon>Hyphomicrobiales</taxon>
        <taxon>Methylobacteriaceae</taxon>
        <taxon>Microvirga</taxon>
    </lineage>
</organism>
<dbReference type="Pfam" id="PF00353">
    <property type="entry name" value="HemolysinCabind"/>
    <property type="match status" value="8"/>
</dbReference>
<dbReference type="PANTHER" id="PTHR38340">
    <property type="entry name" value="S-LAYER PROTEIN"/>
    <property type="match status" value="1"/>
</dbReference>
<sequence>MAGGGGNDRLGGGKDDDTVDGGSGDDTLNGDDGNDVLVGNLGSDTLDGGEGLDVASYEQATSGVVANLADATQNTGQAAGDTYTSIEGIAGSAYDDRLAGTAANNILFGYNGNDRLIGLAGNDILIGGSGADTLEGGEGFDIVSYAEAAAGVVVTLLKDVVNTGEAAGDVFFSIEGLVGSKFADVLTGNSLSNILGGGAGDDVLVGGGGGDSLSGDAGNDRLFSRIDADLLDGGEGWDTVSYYKALSGVQVYLWKPIRNRGEAGGDTYTGIEVFDGSRYGDVLECDYNKNTFWGDDGNDSLKGRAGDDVLSGGNGDDVLDGGLGVDTLNGGSGFDTASYADAKSNVRVDLGNADRNLGEAYGDVFVSIEKVVGSSYNDTLEASSTDTSFNRFEGGEGQDLLKGYGGVDTLQGGAGDDQLVGGTRGDVLDGGLGYDFAVYTDALERVVVDLADAARNQGFEAAGDVFVSIEGVKGSAFADHLYGDGGGNTLVGNAGDDRLEGRAGGDWLDGGDGRDHAVYWGAAGAVRASLLLGYGSAGEAGGDTYRSIEGLEGSGFGDWLQGDGAGNTLYGYGGNDELLGEGGNDYIEGGDGADTISGGEGLDWLLGNAGADVFRMDTRLSAGNVDTLADFSVAQGDRIGLAGSVFGSLPSTTVIEMLNGVAVGRQMLKSSAFTIGMAATAWEQRIVYDQASGAIYFDADGFGGKAQVQFAKVAAGTALTAAHFQLFTL</sequence>
<dbReference type="KEGG" id="moc:BB934_04365"/>
<evidence type="ECO:0000256" key="2">
    <source>
        <dbReference type="ARBA" id="ARBA00022525"/>
    </source>
</evidence>
<feature type="region of interest" description="Disordered" evidence="3">
    <location>
        <begin position="1"/>
        <end position="42"/>
    </location>
</feature>
<dbReference type="EMBL" id="CP016616">
    <property type="protein sequence ID" value="ANY77557.1"/>
    <property type="molecule type" value="Genomic_DNA"/>
</dbReference>